<comment type="similarity">
    <text evidence="2 6">Belongs to the cytochrome P450 family.</text>
</comment>
<dbReference type="PANTHER" id="PTHR24305">
    <property type="entry name" value="CYTOCHROME P450"/>
    <property type="match status" value="1"/>
</dbReference>
<keyword evidence="6 8" id="KW-0503">Monooxygenase</keyword>
<reference evidence="8" key="1">
    <citation type="submission" date="2020-01" db="EMBL/GenBank/DDBJ databases">
        <authorList>
            <consortium name="DOE Joint Genome Institute"/>
            <person name="Haridas S."/>
            <person name="Albert R."/>
            <person name="Binder M."/>
            <person name="Bloem J."/>
            <person name="Labutti K."/>
            <person name="Salamov A."/>
            <person name="Andreopoulos B."/>
            <person name="Baker S.E."/>
            <person name="Barry K."/>
            <person name="Bills G."/>
            <person name="Bluhm B.H."/>
            <person name="Cannon C."/>
            <person name="Castanera R."/>
            <person name="Culley D.E."/>
            <person name="Daum C."/>
            <person name="Ezra D."/>
            <person name="Gonzalez J.B."/>
            <person name="Henrissat B."/>
            <person name="Kuo A."/>
            <person name="Liang C."/>
            <person name="Lipzen A."/>
            <person name="Lutzoni F."/>
            <person name="Magnuson J."/>
            <person name="Mondo S."/>
            <person name="Nolan M."/>
            <person name="Ohm R."/>
            <person name="Pangilinan J."/>
            <person name="Park H.-J."/>
            <person name="Ramirez L."/>
            <person name="Alfaro M."/>
            <person name="Sun H."/>
            <person name="Tritt A."/>
            <person name="Yoshinaga Y."/>
            <person name="Zwiers L.-H."/>
            <person name="Turgeon B.G."/>
            <person name="Goodwin S.B."/>
            <person name="Spatafora J.W."/>
            <person name="Crous P.W."/>
            <person name="Grigoriev I.V."/>
        </authorList>
    </citation>
    <scope>NUCLEOTIDE SEQUENCE</scope>
    <source>
        <strain evidence="8">CBS 342.82</strain>
    </source>
</reference>
<evidence type="ECO:0000256" key="3">
    <source>
        <dbReference type="ARBA" id="ARBA00022723"/>
    </source>
</evidence>
<feature type="binding site" description="axial binding residue" evidence="5">
    <location>
        <position position="414"/>
    </location>
    <ligand>
        <name>heme</name>
        <dbReference type="ChEBI" id="CHEBI:30413"/>
    </ligand>
    <ligandPart>
        <name>Fe</name>
        <dbReference type="ChEBI" id="CHEBI:18248"/>
    </ligandPart>
</feature>
<dbReference type="Gene3D" id="1.10.630.10">
    <property type="entry name" value="Cytochrome P450"/>
    <property type="match status" value="1"/>
</dbReference>
<dbReference type="GO" id="GO:0004497">
    <property type="term" value="F:monooxygenase activity"/>
    <property type="evidence" value="ECO:0007669"/>
    <property type="project" value="UniProtKB-KW"/>
</dbReference>
<dbReference type="InterPro" id="IPR050121">
    <property type="entry name" value="Cytochrome_P450_monoxygenase"/>
</dbReference>
<dbReference type="AlphaFoldDB" id="A0A6J3LU55"/>
<evidence type="ECO:0000313" key="7">
    <source>
        <dbReference type="Proteomes" id="UP000504637"/>
    </source>
</evidence>
<comment type="cofactor">
    <cofactor evidence="1 5">
        <name>heme</name>
        <dbReference type="ChEBI" id="CHEBI:30413"/>
    </cofactor>
</comment>
<dbReference type="CDD" id="cd11060">
    <property type="entry name" value="CYP57A1-like"/>
    <property type="match status" value="1"/>
</dbReference>
<reference evidence="8" key="2">
    <citation type="submission" date="2020-04" db="EMBL/GenBank/DDBJ databases">
        <authorList>
            <consortium name="NCBI Genome Project"/>
        </authorList>
    </citation>
    <scope>NUCLEOTIDE SEQUENCE</scope>
    <source>
        <strain evidence="8">CBS 342.82</strain>
    </source>
</reference>
<gene>
    <name evidence="8" type="ORF">K489DRAFT_326283</name>
</gene>
<dbReference type="PRINTS" id="PR00385">
    <property type="entry name" value="P450"/>
</dbReference>
<reference evidence="8" key="3">
    <citation type="submission" date="2025-08" db="UniProtKB">
        <authorList>
            <consortium name="RefSeq"/>
        </authorList>
    </citation>
    <scope>IDENTIFICATION</scope>
    <source>
        <strain evidence="8">CBS 342.82</strain>
    </source>
</reference>
<dbReference type="GO" id="GO:0020037">
    <property type="term" value="F:heme binding"/>
    <property type="evidence" value="ECO:0007669"/>
    <property type="project" value="InterPro"/>
</dbReference>
<evidence type="ECO:0000313" key="8">
    <source>
        <dbReference type="RefSeq" id="XP_033456204.1"/>
    </source>
</evidence>
<keyword evidence="3 5" id="KW-0479">Metal-binding</keyword>
<dbReference type="PANTHER" id="PTHR24305:SF190">
    <property type="entry name" value="P450, PUTATIVE (EUROFUNG)-RELATED"/>
    <property type="match status" value="1"/>
</dbReference>
<evidence type="ECO:0000256" key="2">
    <source>
        <dbReference type="ARBA" id="ARBA00010617"/>
    </source>
</evidence>
<keyword evidence="7" id="KW-1185">Reference proteome</keyword>
<dbReference type="SUPFAM" id="SSF48264">
    <property type="entry name" value="Cytochrome P450"/>
    <property type="match status" value="1"/>
</dbReference>
<dbReference type="InterPro" id="IPR017972">
    <property type="entry name" value="Cyt_P450_CS"/>
</dbReference>
<protein>
    <submittedName>
        <fullName evidence="8">P450 monooxygenase</fullName>
    </submittedName>
</protein>
<dbReference type="PRINTS" id="PR00465">
    <property type="entry name" value="EP450IV"/>
</dbReference>
<dbReference type="InterPro" id="IPR036396">
    <property type="entry name" value="Cyt_P450_sf"/>
</dbReference>
<evidence type="ECO:0000256" key="4">
    <source>
        <dbReference type="ARBA" id="ARBA00023004"/>
    </source>
</evidence>
<sequence length="470" mass="52885">MPFLSPLRSIPGPVLARFTRLWELRALHRGNIEAVTIDLHRRHGNVVRLAPNRYSLTDPQAAKDIYAISSKFTKSAFYDPFGTPLASRKDIFSTRNENHHQEDRRKIASMYSLTSLLSYEPYVDSSNEALCEKMQGFAHRNQPFNLMQWTQYYAFDVIGEITFGKAFGMMETSSDVDGILKAIHLTAFIPAYLGLLPELSNLFYRALFLLVKESPLIVLQGFGNRALAERRNGNAPSDREDFLAKCQKLNDAGKLDDGLAGRVPTGNVIAGSDTTGITLAAALYHLIRNPDSMRKLQHELDEATRRGELSQVATFAEASKLPYLQAVIKETLRIHPAVGKLLSRVVPAGGKELAGHYFPEGSVVGVNAWAIHRNPEIFGSDADIFRPERWMGPREEVARMEQHNYAFGAGSRTCIGKHISLLEINKVLPQLLRQFDFEGLDDRAWTTKNYWFVKPSYMCRVKVREGNAKV</sequence>
<dbReference type="GO" id="GO:0016705">
    <property type="term" value="F:oxidoreductase activity, acting on paired donors, with incorporation or reduction of molecular oxygen"/>
    <property type="evidence" value="ECO:0007669"/>
    <property type="project" value="InterPro"/>
</dbReference>
<keyword evidence="6" id="KW-0560">Oxidoreductase</keyword>
<evidence type="ECO:0000256" key="6">
    <source>
        <dbReference type="RuleBase" id="RU000461"/>
    </source>
</evidence>
<name>A0A6J3LU55_9PEZI</name>
<dbReference type="Proteomes" id="UP000504637">
    <property type="component" value="Unplaced"/>
</dbReference>
<dbReference type="OrthoDB" id="3934656at2759"/>
<dbReference type="Pfam" id="PF00067">
    <property type="entry name" value="p450"/>
    <property type="match status" value="1"/>
</dbReference>
<accession>A0A6J3LU55</accession>
<dbReference type="FunFam" id="1.10.630.10:FF:000050">
    <property type="entry name" value="Cytochrome P450 monooxygenase"/>
    <property type="match status" value="1"/>
</dbReference>
<keyword evidence="5 6" id="KW-0349">Heme</keyword>
<dbReference type="InterPro" id="IPR001128">
    <property type="entry name" value="Cyt_P450"/>
</dbReference>
<proteinExistence type="inferred from homology"/>
<keyword evidence="4 5" id="KW-0408">Iron</keyword>
<evidence type="ECO:0000256" key="1">
    <source>
        <dbReference type="ARBA" id="ARBA00001971"/>
    </source>
</evidence>
<evidence type="ECO:0000256" key="5">
    <source>
        <dbReference type="PIRSR" id="PIRSR602403-1"/>
    </source>
</evidence>
<dbReference type="PROSITE" id="PS00086">
    <property type="entry name" value="CYTOCHROME_P450"/>
    <property type="match status" value="1"/>
</dbReference>
<organism evidence="8">
    <name type="scientific">Dissoconium aciculare CBS 342.82</name>
    <dbReference type="NCBI Taxonomy" id="1314786"/>
    <lineage>
        <taxon>Eukaryota</taxon>
        <taxon>Fungi</taxon>
        <taxon>Dikarya</taxon>
        <taxon>Ascomycota</taxon>
        <taxon>Pezizomycotina</taxon>
        <taxon>Dothideomycetes</taxon>
        <taxon>Dothideomycetidae</taxon>
        <taxon>Mycosphaerellales</taxon>
        <taxon>Dissoconiaceae</taxon>
        <taxon>Dissoconium</taxon>
    </lineage>
</organism>
<dbReference type="GeneID" id="54359694"/>
<dbReference type="InterPro" id="IPR002403">
    <property type="entry name" value="Cyt_P450_E_grp-IV"/>
</dbReference>
<dbReference type="RefSeq" id="XP_033456204.1">
    <property type="nucleotide sequence ID" value="XM_033601894.1"/>
</dbReference>
<dbReference type="GO" id="GO:0005506">
    <property type="term" value="F:iron ion binding"/>
    <property type="evidence" value="ECO:0007669"/>
    <property type="project" value="InterPro"/>
</dbReference>